<dbReference type="Gene3D" id="3.40.50.1910">
    <property type="match status" value="1"/>
</dbReference>
<keyword evidence="3" id="KW-1185">Reference proteome</keyword>
<dbReference type="InterPro" id="IPR027482">
    <property type="entry name" value="Sec1-like_dom2"/>
</dbReference>
<dbReference type="InterPro" id="IPR036045">
    <property type="entry name" value="Sec1-like_sf"/>
</dbReference>
<proteinExistence type="inferred from homology"/>
<name>A0AAV0T6J1_HYABA</name>
<reference evidence="2" key="1">
    <citation type="submission" date="2022-12" db="EMBL/GenBank/DDBJ databases">
        <authorList>
            <person name="Webb A."/>
        </authorList>
    </citation>
    <scope>NUCLEOTIDE SEQUENCE</scope>
    <source>
        <strain evidence="2">Hp1</strain>
    </source>
</reference>
<evidence type="ECO:0000313" key="3">
    <source>
        <dbReference type="Proteomes" id="UP001162031"/>
    </source>
</evidence>
<dbReference type="PANTHER" id="PTHR11679">
    <property type="entry name" value="VESICLE PROTEIN SORTING-ASSOCIATED"/>
    <property type="match status" value="1"/>
</dbReference>
<sequence length="870" mass="95477">MVVNLAEEVLSSVLQAAEALRGAVLAAESGCIESLRWSGAMPLLLRDFGVENVLSAEQLLACESSETLRRLLGVSAASKSVEHVVLMLSGFLWDYEAALKRLLTLNVVARLTICSSLSERAHECYDRGTAALLDRVTGDEDTAMHFEEFAAGLLDKNAPERTANRAELKDGQHDDDWSWNEDGSADEFVADIQCCSEFYTCVRVVHLPLSVVPLLSSKTLSPEPSVFVLSHPTCASAFPLLLHQVEDERMFAGRRQKSMKTGGVGEKDTKMYAHVKDVLPEHIPSSFRKSMRLLAYTLAEMTVGAQLDVRDRIFAVGTTSLKIGHTLLRILSDMQEATPVALAGQQVTSMVILDRTCDLASPCSFDRSLLDRILDLLPQTPTYCAAGEGTSGHRTTTRRKLNVTDVFPLHGCEPTPLSMPHAATHDKLEYLPSEFVAQIQWKGGASLCHPTIPSSSNVFRSLSFRPAKLALRDLDRRLQAVEQDLIRQGSIQKSAATRRPGEKIRGRDVVLRRISKILEAGEPTNLEQSSLIELGVIVLETLNRMDRSQKRWDKCRERAVRHVELRKKGGCEWILPEVADAMQRQTSALQSGASHVNEDILSLHELLILLVNAFALSSGVQLEDFTTQMVQKALVEYVLQTVRTDPLAVEHALPGLYDLLVPYLGRNEPDAGHDAPDQVGIESGDWEWTDGGNSPTGTFDKHDDVPLLEARPVIETYVENLTESLEDCLDQSVAIHDNEATSPTEEEPQSLIARLCCSIVDPSGASSSAIHHVVDASEQLTRAGIDLLKSGLNKFGFGMGGGSSGDQHSTRGSRIMDDSSTLIVFVVGGITFKEIQEVHDALSDNKKYQIIIGGTTITNSDVILQKLFTF</sequence>
<evidence type="ECO:0000313" key="2">
    <source>
        <dbReference type="EMBL" id="CAI5715770.1"/>
    </source>
</evidence>
<evidence type="ECO:0000256" key="1">
    <source>
        <dbReference type="ARBA" id="ARBA00009884"/>
    </source>
</evidence>
<dbReference type="Pfam" id="PF00995">
    <property type="entry name" value="Sec1"/>
    <property type="match status" value="1"/>
</dbReference>
<dbReference type="Proteomes" id="UP001162031">
    <property type="component" value="Unassembled WGS sequence"/>
</dbReference>
<comment type="similarity">
    <text evidence="1">Belongs to the STXBP/unc-18/SEC1 family.</text>
</comment>
<protein>
    <recommendedName>
        <fullName evidence="4">Sec1 family domain-containing protein</fullName>
    </recommendedName>
</protein>
<gene>
    <name evidence="2" type="ORF">HBR001_LOCUS1500</name>
</gene>
<organism evidence="2 3">
    <name type="scientific">Hyaloperonospora brassicae</name>
    <name type="common">Brassica downy mildew</name>
    <name type="synonym">Peronospora brassicae</name>
    <dbReference type="NCBI Taxonomy" id="162125"/>
    <lineage>
        <taxon>Eukaryota</taxon>
        <taxon>Sar</taxon>
        <taxon>Stramenopiles</taxon>
        <taxon>Oomycota</taxon>
        <taxon>Peronosporomycetes</taxon>
        <taxon>Peronosporales</taxon>
        <taxon>Peronosporaceae</taxon>
        <taxon>Hyaloperonospora</taxon>
    </lineage>
</organism>
<dbReference type="InterPro" id="IPR001619">
    <property type="entry name" value="Sec1-like"/>
</dbReference>
<comment type="caution">
    <text evidence="2">The sequence shown here is derived from an EMBL/GenBank/DDBJ whole genome shotgun (WGS) entry which is preliminary data.</text>
</comment>
<accession>A0AAV0T6J1</accession>
<dbReference type="SUPFAM" id="SSF56815">
    <property type="entry name" value="Sec1/munc18-like (SM) proteins"/>
    <property type="match status" value="1"/>
</dbReference>
<dbReference type="GO" id="GO:0016192">
    <property type="term" value="P:vesicle-mediated transport"/>
    <property type="evidence" value="ECO:0007669"/>
    <property type="project" value="InterPro"/>
</dbReference>
<dbReference type="EMBL" id="CANTFL010000146">
    <property type="protein sequence ID" value="CAI5715770.1"/>
    <property type="molecule type" value="Genomic_DNA"/>
</dbReference>
<dbReference type="AlphaFoldDB" id="A0AAV0T6J1"/>
<evidence type="ECO:0008006" key="4">
    <source>
        <dbReference type="Google" id="ProtNLM"/>
    </source>
</evidence>